<gene>
    <name evidence="2" type="ORF">HK103_005087</name>
</gene>
<keyword evidence="3" id="KW-1185">Reference proteome</keyword>
<dbReference type="Proteomes" id="UP001210925">
    <property type="component" value="Unassembled WGS sequence"/>
</dbReference>
<name>A0AAD5Y5E7_9FUNG</name>
<dbReference type="PANTHER" id="PTHR47396:SF1">
    <property type="entry name" value="ATP-DEPENDENT HELICASE IRC3-RELATED"/>
    <property type="match status" value="1"/>
</dbReference>
<dbReference type="GO" id="GO:0070125">
    <property type="term" value="P:mitochondrial translational elongation"/>
    <property type="evidence" value="ECO:0007669"/>
    <property type="project" value="TreeGrafter"/>
</dbReference>
<dbReference type="GO" id="GO:0000403">
    <property type="term" value="F:Y-form DNA binding"/>
    <property type="evidence" value="ECO:0007669"/>
    <property type="project" value="TreeGrafter"/>
</dbReference>
<proteinExistence type="predicted"/>
<reference evidence="2" key="1">
    <citation type="submission" date="2020-05" db="EMBL/GenBank/DDBJ databases">
        <title>Phylogenomic resolution of chytrid fungi.</title>
        <authorList>
            <person name="Stajich J.E."/>
            <person name="Amses K."/>
            <person name="Simmons R."/>
            <person name="Seto K."/>
            <person name="Myers J."/>
            <person name="Bonds A."/>
            <person name="Quandt C.A."/>
            <person name="Barry K."/>
            <person name="Liu P."/>
            <person name="Grigoriev I."/>
            <person name="Longcore J.E."/>
            <person name="James T.Y."/>
        </authorList>
    </citation>
    <scope>NUCLEOTIDE SEQUENCE</scope>
    <source>
        <strain evidence="2">PLAUS21</strain>
    </source>
</reference>
<dbReference type="GO" id="GO:0061749">
    <property type="term" value="F:forked DNA-dependent helicase activity"/>
    <property type="evidence" value="ECO:0007669"/>
    <property type="project" value="TreeGrafter"/>
</dbReference>
<dbReference type="InterPro" id="IPR027417">
    <property type="entry name" value="P-loop_NTPase"/>
</dbReference>
<organism evidence="2 3">
    <name type="scientific">Boothiomyces macroporosus</name>
    <dbReference type="NCBI Taxonomy" id="261099"/>
    <lineage>
        <taxon>Eukaryota</taxon>
        <taxon>Fungi</taxon>
        <taxon>Fungi incertae sedis</taxon>
        <taxon>Chytridiomycota</taxon>
        <taxon>Chytridiomycota incertae sedis</taxon>
        <taxon>Chytridiomycetes</taxon>
        <taxon>Rhizophydiales</taxon>
        <taxon>Terramycetaceae</taxon>
        <taxon>Boothiomyces</taxon>
    </lineage>
</organism>
<evidence type="ECO:0000313" key="2">
    <source>
        <dbReference type="EMBL" id="KAJ3256843.1"/>
    </source>
</evidence>
<dbReference type="GO" id="GO:0005759">
    <property type="term" value="C:mitochondrial matrix"/>
    <property type="evidence" value="ECO:0007669"/>
    <property type="project" value="TreeGrafter"/>
</dbReference>
<evidence type="ECO:0000259" key="1">
    <source>
        <dbReference type="PROSITE" id="PS51194"/>
    </source>
</evidence>
<feature type="domain" description="Helicase C-terminal" evidence="1">
    <location>
        <begin position="49"/>
        <end position="204"/>
    </location>
</feature>
<dbReference type="PANTHER" id="PTHR47396">
    <property type="entry name" value="TYPE I RESTRICTION ENZYME ECOKI R PROTEIN"/>
    <property type="match status" value="1"/>
</dbReference>
<dbReference type="Gene3D" id="3.40.50.300">
    <property type="entry name" value="P-loop containing nucleotide triphosphate hydrolases"/>
    <property type="match status" value="1"/>
</dbReference>
<dbReference type="SUPFAM" id="SSF52540">
    <property type="entry name" value="P-loop containing nucleoside triphosphate hydrolases"/>
    <property type="match status" value="1"/>
</dbReference>
<dbReference type="CDD" id="cd18799">
    <property type="entry name" value="SF2_C_EcoAI-like"/>
    <property type="match status" value="1"/>
</dbReference>
<dbReference type="EMBL" id="JADGKB010000045">
    <property type="protein sequence ID" value="KAJ3256843.1"/>
    <property type="molecule type" value="Genomic_DNA"/>
</dbReference>
<evidence type="ECO:0000313" key="3">
    <source>
        <dbReference type="Proteomes" id="UP001210925"/>
    </source>
</evidence>
<dbReference type="InterPro" id="IPR001650">
    <property type="entry name" value="Helicase_C-like"/>
</dbReference>
<protein>
    <recommendedName>
        <fullName evidence="1">Helicase C-terminal domain-containing protein</fullName>
    </recommendedName>
</protein>
<dbReference type="GO" id="GO:0032042">
    <property type="term" value="P:mitochondrial DNA metabolic process"/>
    <property type="evidence" value="ECO:0007669"/>
    <property type="project" value="TreeGrafter"/>
</dbReference>
<dbReference type="PROSITE" id="PS51194">
    <property type="entry name" value="HELICASE_CTER"/>
    <property type="match status" value="1"/>
</dbReference>
<dbReference type="InterPro" id="IPR050742">
    <property type="entry name" value="Helicase_Restrict-Modif_Enz"/>
</dbReference>
<accession>A0AAD5Y5E7</accession>
<dbReference type="SMART" id="SM00490">
    <property type="entry name" value="HELICc"/>
    <property type="match status" value="1"/>
</dbReference>
<dbReference type="AlphaFoldDB" id="A0AAD5Y5E7"/>
<sequence length="395" mass="44767">MINDGYLCDLTIKTIRTDVNLGKIATQNGDYNLKELAARVDTPIRNKVVVATYLDQLQSHTIKSTLVFAVNVQHIQNLVQEFIDNGILAVGIHGNTPQDQREQILIDFKEKRIPVLINCGIITEGVDIPNIDCLLMARPTKSGVLLQQMLGRGMRLHEGKEYCLVLDFVDTIDSNMMRATIPTLLGLNPDCIMNEVVSNLESNTSLPDPSGYELDEVTISVIPFGNPFSVRSLESDSNFIRKYSKLAWVRVGPEKWVIFVYLKNETIYMEQKENKLFYGYSRTSHGHYKSAPKEILRHDSFASAVQGLDQYIVDKIGYFGAQSLSWAASWRYLDMTPGQQKLLSQSGIKGDFNRGTAADLITKYRFGAKQEFSKQRQMEKLKQKQELEKQKLMVV</sequence>
<dbReference type="Pfam" id="PF00271">
    <property type="entry name" value="Helicase_C"/>
    <property type="match status" value="1"/>
</dbReference>
<comment type="caution">
    <text evidence="2">The sequence shown here is derived from an EMBL/GenBank/DDBJ whole genome shotgun (WGS) entry which is preliminary data.</text>
</comment>
<dbReference type="GO" id="GO:0036121">
    <property type="term" value="F:double-stranded DNA helicase activity"/>
    <property type="evidence" value="ECO:0007669"/>
    <property type="project" value="TreeGrafter"/>
</dbReference>